<sequence>MTKKIESQVPVIDRGYEVIQLPAKASPRGIALSPDGDWAFVCNFSLDSVSLIDTRQQVVVANIPVGANPYHVAFDADKNRCYVTCLNEFAIFVIDPVNHQVVKEIAVEVPPRRVTVDSINRRVYVVCPNSHLGNAQIIVLDADEERIIDTIEFESGSLDNALTVDPVKQRAYIPVSYSPYDAVIGVIDTRSHKVIQLSPYIPGSPNSSALSPDGALLYVPAGRIVETSVVDTNTGSIRPIFATGQYIHLSPEGDRAYYLSYTTEGTDQWSMLQTVDTSTGTILGNVIIAPDAPFAMTLSSDGKYAYITCYGRPPDYSGPVRGARVIVVDVTGL</sequence>
<comment type="caution">
    <text evidence="1">The sequence shown here is derived from an EMBL/GenBank/DDBJ whole genome shotgun (WGS) entry which is preliminary data.</text>
</comment>
<dbReference type="AlphaFoldDB" id="A0A7Y7WWZ3"/>
<organism evidence="1 2">
    <name type="scientific">Pseudomonas gingeri</name>
    <dbReference type="NCBI Taxonomy" id="117681"/>
    <lineage>
        <taxon>Bacteria</taxon>
        <taxon>Pseudomonadati</taxon>
        <taxon>Pseudomonadota</taxon>
        <taxon>Gammaproteobacteria</taxon>
        <taxon>Pseudomonadales</taxon>
        <taxon>Pseudomonadaceae</taxon>
        <taxon>Pseudomonas</taxon>
    </lineage>
</organism>
<reference evidence="1 2" key="1">
    <citation type="submission" date="2020-04" db="EMBL/GenBank/DDBJ databases">
        <title>Molecular characterization of pseudomonads from Agaricus bisporus reveal novel blotch 2 pathogens in Western Europe.</title>
        <authorList>
            <person name="Taparia T."/>
            <person name="Krijger M."/>
            <person name="Haynes E."/>
            <person name="Elpinstone J.G."/>
            <person name="Noble R."/>
            <person name="Van Der Wolf J."/>
        </authorList>
    </citation>
    <scope>NUCLEOTIDE SEQUENCE [LARGE SCALE GENOMIC DNA]</scope>
    <source>
        <strain evidence="1 2">G9001</strain>
    </source>
</reference>
<dbReference type="NCBIfam" id="TIGR02276">
    <property type="entry name" value="beta_rpt_yvtn"/>
    <property type="match status" value="1"/>
</dbReference>
<proteinExistence type="predicted"/>
<evidence type="ECO:0000313" key="2">
    <source>
        <dbReference type="Proteomes" id="UP000522864"/>
    </source>
</evidence>
<gene>
    <name evidence="1" type="ORF">HX830_23175</name>
</gene>
<dbReference type="Gene3D" id="2.130.10.10">
    <property type="entry name" value="YVTN repeat-like/Quinoprotein amine dehydrogenase"/>
    <property type="match status" value="2"/>
</dbReference>
<dbReference type="EMBL" id="JACAQA010000020">
    <property type="protein sequence ID" value="NWB87778.1"/>
    <property type="molecule type" value="Genomic_DNA"/>
</dbReference>
<dbReference type="PANTHER" id="PTHR47197">
    <property type="entry name" value="PROTEIN NIRF"/>
    <property type="match status" value="1"/>
</dbReference>
<dbReference type="Proteomes" id="UP000522864">
    <property type="component" value="Unassembled WGS sequence"/>
</dbReference>
<dbReference type="InterPro" id="IPR015943">
    <property type="entry name" value="WD40/YVTN_repeat-like_dom_sf"/>
</dbReference>
<evidence type="ECO:0000313" key="1">
    <source>
        <dbReference type="EMBL" id="NWB87778.1"/>
    </source>
</evidence>
<dbReference type="InterPro" id="IPR011964">
    <property type="entry name" value="YVTN_b-propeller_repeat"/>
</dbReference>
<dbReference type="RefSeq" id="WP_177102850.1">
    <property type="nucleotide sequence ID" value="NZ_JACAQA010000020.1"/>
</dbReference>
<dbReference type="InterPro" id="IPR011045">
    <property type="entry name" value="N2O_reductase_N"/>
</dbReference>
<dbReference type="PANTHER" id="PTHR47197:SF3">
    <property type="entry name" value="DIHYDRO-HEME D1 DEHYDROGENASE"/>
    <property type="match status" value="1"/>
</dbReference>
<protein>
    <submittedName>
        <fullName evidence="1">YncE family protein</fullName>
    </submittedName>
</protein>
<dbReference type="InterPro" id="IPR051200">
    <property type="entry name" value="Host-pathogen_enzymatic-act"/>
</dbReference>
<dbReference type="SUPFAM" id="SSF50974">
    <property type="entry name" value="Nitrous oxide reductase, N-terminal domain"/>
    <property type="match status" value="1"/>
</dbReference>
<name>A0A7Y7WWZ3_9PSED</name>
<accession>A0A7Y7WWZ3</accession>